<organism evidence="2 3">
    <name type="scientific">Acetoanaerobium pronyense</name>
    <dbReference type="NCBI Taxonomy" id="1482736"/>
    <lineage>
        <taxon>Bacteria</taxon>
        <taxon>Bacillati</taxon>
        <taxon>Bacillota</taxon>
        <taxon>Clostridia</taxon>
        <taxon>Peptostreptococcales</taxon>
        <taxon>Filifactoraceae</taxon>
        <taxon>Acetoanaerobium</taxon>
    </lineage>
</organism>
<feature type="transmembrane region" description="Helical" evidence="1">
    <location>
        <begin position="34"/>
        <end position="55"/>
    </location>
</feature>
<proteinExistence type="predicted"/>
<dbReference type="EMBL" id="JAGGLI010000030">
    <property type="protein sequence ID" value="MBP2028489.1"/>
    <property type="molecule type" value="Genomic_DNA"/>
</dbReference>
<gene>
    <name evidence="2" type="ORF">J2Z35_002314</name>
</gene>
<keyword evidence="1" id="KW-0472">Membrane</keyword>
<keyword evidence="3" id="KW-1185">Reference proteome</keyword>
<sequence length="83" mass="9947">MNNTGLIFRLLIPIIVPFAILMAIVKIFDFLSPYLPFIFVIVFFIPTVKGFQILYKRIQEFVFSIINFRKKYKSYKECKKNFI</sequence>
<reference evidence="2 3" key="1">
    <citation type="submission" date="2021-03" db="EMBL/GenBank/DDBJ databases">
        <title>Genomic Encyclopedia of Type Strains, Phase IV (KMG-IV): sequencing the most valuable type-strain genomes for metagenomic binning, comparative biology and taxonomic classification.</title>
        <authorList>
            <person name="Goeker M."/>
        </authorList>
    </citation>
    <scope>NUCLEOTIDE SEQUENCE [LARGE SCALE GENOMIC DNA]</scope>
    <source>
        <strain evidence="2 3">DSM 27512</strain>
    </source>
</reference>
<protein>
    <submittedName>
        <fullName evidence="2">Uncharacterized protein YacL</fullName>
    </submittedName>
</protein>
<keyword evidence="1" id="KW-0812">Transmembrane</keyword>
<accession>A0ABS4KPF2</accession>
<feature type="transmembrane region" description="Helical" evidence="1">
    <location>
        <begin position="7"/>
        <end position="28"/>
    </location>
</feature>
<evidence type="ECO:0000313" key="3">
    <source>
        <dbReference type="Proteomes" id="UP001314903"/>
    </source>
</evidence>
<name>A0ABS4KPF2_9FIRM</name>
<evidence type="ECO:0000256" key="1">
    <source>
        <dbReference type="SAM" id="Phobius"/>
    </source>
</evidence>
<dbReference type="Proteomes" id="UP001314903">
    <property type="component" value="Unassembled WGS sequence"/>
</dbReference>
<keyword evidence="1" id="KW-1133">Transmembrane helix</keyword>
<evidence type="ECO:0000313" key="2">
    <source>
        <dbReference type="EMBL" id="MBP2028489.1"/>
    </source>
</evidence>
<comment type="caution">
    <text evidence="2">The sequence shown here is derived from an EMBL/GenBank/DDBJ whole genome shotgun (WGS) entry which is preliminary data.</text>
</comment>